<evidence type="ECO:0000313" key="3">
    <source>
        <dbReference type="EMBL" id="SNS20229.1"/>
    </source>
</evidence>
<dbReference type="Proteomes" id="UP000198282">
    <property type="component" value="Unassembled WGS sequence"/>
</dbReference>
<feature type="chain" id="PRO_5038752344" description="Transglycosylase SLT domain-containing protein" evidence="2">
    <location>
        <begin position="25"/>
        <end position="254"/>
    </location>
</feature>
<evidence type="ECO:0000256" key="1">
    <source>
        <dbReference type="SAM" id="MobiDB-lite"/>
    </source>
</evidence>
<dbReference type="InterPro" id="IPR023346">
    <property type="entry name" value="Lysozyme-like_dom_sf"/>
</dbReference>
<feature type="region of interest" description="Disordered" evidence="1">
    <location>
        <begin position="26"/>
        <end position="53"/>
    </location>
</feature>
<organism evidence="3 4">
    <name type="scientific">Streptosporangium subroseum</name>
    <dbReference type="NCBI Taxonomy" id="106412"/>
    <lineage>
        <taxon>Bacteria</taxon>
        <taxon>Bacillati</taxon>
        <taxon>Actinomycetota</taxon>
        <taxon>Actinomycetes</taxon>
        <taxon>Streptosporangiales</taxon>
        <taxon>Streptosporangiaceae</taxon>
        <taxon>Streptosporangium</taxon>
    </lineage>
</organism>
<dbReference type="Gene3D" id="1.10.530.10">
    <property type="match status" value="1"/>
</dbReference>
<accession>A0A239CJW4</accession>
<name>A0A239CJW4_9ACTN</name>
<feature type="compositionally biased region" description="Basic and acidic residues" evidence="1">
    <location>
        <begin position="39"/>
        <end position="48"/>
    </location>
</feature>
<keyword evidence="2" id="KW-0732">Signal</keyword>
<dbReference type="EMBL" id="FZOD01000005">
    <property type="protein sequence ID" value="SNS20229.1"/>
    <property type="molecule type" value="Genomic_DNA"/>
</dbReference>
<reference evidence="3 4" key="1">
    <citation type="submission" date="2017-06" db="EMBL/GenBank/DDBJ databases">
        <authorList>
            <person name="Kim H.J."/>
            <person name="Triplett B.A."/>
        </authorList>
    </citation>
    <scope>NUCLEOTIDE SEQUENCE [LARGE SCALE GENOMIC DNA]</scope>
    <source>
        <strain evidence="3 4">CGMCC 4.2132</strain>
    </source>
</reference>
<protein>
    <recommendedName>
        <fullName evidence="5">Transglycosylase SLT domain-containing protein</fullName>
    </recommendedName>
</protein>
<dbReference type="AlphaFoldDB" id="A0A239CJW4"/>
<sequence>MNSYRLVRNTVVTMIAASTMVGSAAVGRAEETVEPSGKGTEETVREDAWSTQAEPGVTIRENIRTAQAEPGVTVHEGIWSTKAAPKAVVRESTSTTRAKPGVAIRRSTWPTRANPGVTALDGTSSIRARPSVAVHQSTWSTKAAPRIRLATRTAKGRNKAIAYRLVSRRAWSHSQFRCLDSLWTRESNWNHRAYNQSSGAYGIPQALPGSKMGGSGGDWRYNPFTQIHWGLSYIKSRYGSPCGAWGHFQSSNWY</sequence>
<keyword evidence="4" id="KW-1185">Reference proteome</keyword>
<dbReference type="SUPFAM" id="SSF53955">
    <property type="entry name" value="Lysozyme-like"/>
    <property type="match status" value="1"/>
</dbReference>
<dbReference type="RefSeq" id="WP_245878194.1">
    <property type="nucleotide sequence ID" value="NZ_FZOD01000005.1"/>
</dbReference>
<feature type="signal peptide" evidence="2">
    <location>
        <begin position="1"/>
        <end position="24"/>
    </location>
</feature>
<evidence type="ECO:0000313" key="4">
    <source>
        <dbReference type="Proteomes" id="UP000198282"/>
    </source>
</evidence>
<evidence type="ECO:0008006" key="5">
    <source>
        <dbReference type="Google" id="ProtNLM"/>
    </source>
</evidence>
<gene>
    <name evidence="3" type="ORF">SAMN05216276_1005242</name>
</gene>
<evidence type="ECO:0000256" key="2">
    <source>
        <dbReference type="SAM" id="SignalP"/>
    </source>
</evidence>
<proteinExistence type="predicted"/>